<comment type="catalytic activity">
    <reaction evidence="1">
        <text>Hydrolysis of (1-&gt;4)-beta-linkages between N-acetylmuramic acid and N-acetyl-D-glucosamine residues in a peptidoglycan and between N-acetyl-D-glucosamine residues in chitodextrins.</text>
        <dbReference type="EC" id="3.2.1.17"/>
    </reaction>
</comment>
<dbReference type="CDD" id="cd16890">
    <property type="entry name" value="lyz_i"/>
    <property type="match status" value="1"/>
</dbReference>
<evidence type="ECO:0000313" key="10">
    <source>
        <dbReference type="Proteomes" id="UP000494163"/>
    </source>
</evidence>
<feature type="transmembrane region" description="Helical" evidence="8">
    <location>
        <begin position="38"/>
        <end position="59"/>
    </location>
</feature>
<keyword evidence="6" id="KW-0326">Glycosidase</keyword>
<evidence type="ECO:0000256" key="4">
    <source>
        <dbReference type="ARBA" id="ARBA00022638"/>
    </source>
</evidence>
<dbReference type="STRING" id="30019.A0A0M4F199"/>
<keyword evidence="10" id="KW-1185">Reference proteome</keyword>
<accession>A0A0M4F199</accession>
<keyword evidence="7" id="KW-1015">Disulfide bond</keyword>
<dbReference type="OrthoDB" id="6337871at2759"/>
<dbReference type="Pfam" id="PF05497">
    <property type="entry name" value="Destabilase"/>
    <property type="match status" value="1"/>
</dbReference>
<evidence type="ECO:0000256" key="3">
    <source>
        <dbReference type="ARBA" id="ARBA00022529"/>
    </source>
</evidence>
<dbReference type="EC" id="3.2.1.17" evidence="2"/>
<dbReference type="AlphaFoldDB" id="A0A0M4F199"/>
<gene>
    <name evidence="9" type="ORF">Dbus_chr3Lg2241</name>
</gene>
<dbReference type="PANTHER" id="PTHR11195">
    <property type="entry name" value="DESTABILASE-RELATED"/>
    <property type="match status" value="1"/>
</dbReference>
<dbReference type="Proteomes" id="UP000494163">
    <property type="component" value="Chromosome 3L"/>
</dbReference>
<evidence type="ECO:0000313" key="9">
    <source>
        <dbReference type="EMBL" id="ALC45075.1"/>
    </source>
</evidence>
<keyword evidence="8" id="KW-0812">Transmembrane</keyword>
<keyword evidence="5" id="KW-0378">Hydrolase</keyword>
<evidence type="ECO:0000256" key="1">
    <source>
        <dbReference type="ARBA" id="ARBA00000632"/>
    </source>
</evidence>
<evidence type="ECO:0000256" key="5">
    <source>
        <dbReference type="ARBA" id="ARBA00022801"/>
    </source>
</evidence>
<dbReference type="InterPro" id="IPR008597">
    <property type="entry name" value="Invert_lysozyme"/>
</dbReference>
<keyword evidence="4" id="KW-0081">Bacteriolytic enzyme</keyword>
<keyword evidence="3" id="KW-0929">Antimicrobial</keyword>
<reference evidence="9 10" key="1">
    <citation type="submission" date="2015-08" db="EMBL/GenBank/DDBJ databases">
        <title>Ancestral chromatin configuration constrains chromatin evolution on differentiating sex chromosomes in Drosophila.</title>
        <authorList>
            <person name="Zhou Q."/>
            <person name="Bachtrog D."/>
        </authorList>
    </citation>
    <scope>NUCLEOTIDE SEQUENCE [LARGE SCALE GENOMIC DNA]</scope>
    <source>
        <tissue evidence="9">Whole larvae</tissue>
    </source>
</reference>
<evidence type="ECO:0000256" key="6">
    <source>
        <dbReference type="ARBA" id="ARBA00023295"/>
    </source>
</evidence>
<evidence type="ECO:0000256" key="8">
    <source>
        <dbReference type="SAM" id="Phobius"/>
    </source>
</evidence>
<dbReference type="GO" id="GO:0031640">
    <property type="term" value="P:killing of cells of another organism"/>
    <property type="evidence" value="ECO:0007669"/>
    <property type="project" value="UniProtKB-KW"/>
</dbReference>
<evidence type="ECO:0000256" key="7">
    <source>
        <dbReference type="PIRSR" id="PIRSR608597-3"/>
    </source>
</evidence>
<sequence length="214" mass="23256">MPKPAANANANQVLQLETPAAAAAATRSGSKKCKLKNLVSTLAICCALALIIGAIYMHLRQKHHLGRLNVEHREQPAEVVDIAATIAARSAYQSEQCLACIAAAATANKRVMCRDEPCGIYRISRGYWRDAQLAVPELALQGYDNCVIEDECAARAVSGYLQVYAHDCNGDGLISCKDYIMLHLLGPTACKKQQQLGAMHSQRAQLCLLQHQLE</sequence>
<dbReference type="PROSITE" id="PS00018">
    <property type="entry name" value="EF_HAND_1"/>
    <property type="match status" value="1"/>
</dbReference>
<organism evidence="9 10">
    <name type="scientific">Drosophila busckii</name>
    <name type="common">Fruit fly</name>
    <dbReference type="NCBI Taxonomy" id="30019"/>
    <lineage>
        <taxon>Eukaryota</taxon>
        <taxon>Metazoa</taxon>
        <taxon>Ecdysozoa</taxon>
        <taxon>Arthropoda</taxon>
        <taxon>Hexapoda</taxon>
        <taxon>Insecta</taxon>
        <taxon>Pterygota</taxon>
        <taxon>Neoptera</taxon>
        <taxon>Endopterygota</taxon>
        <taxon>Diptera</taxon>
        <taxon>Brachycera</taxon>
        <taxon>Muscomorpha</taxon>
        <taxon>Ephydroidea</taxon>
        <taxon>Drosophilidae</taxon>
        <taxon>Drosophila</taxon>
    </lineage>
</organism>
<dbReference type="PANTHER" id="PTHR11195:SF22">
    <property type="entry name" value="LYSOZYME"/>
    <property type="match status" value="1"/>
</dbReference>
<keyword evidence="8" id="KW-0472">Membrane</keyword>
<feature type="disulfide bond" evidence="7">
    <location>
        <begin position="146"/>
        <end position="152"/>
    </location>
</feature>
<dbReference type="Gene3D" id="1.10.530.10">
    <property type="match status" value="1"/>
</dbReference>
<dbReference type="GO" id="GO:0042742">
    <property type="term" value="P:defense response to bacterium"/>
    <property type="evidence" value="ECO:0007669"/>
    <property type="project" value="UniProtKB-KW"/>
</dbReference>
<keyword evidence="8" id="KW-1133">Transmembrane helix</keyword>
<dbReference type="EMBL" id="CP012525">
    <property type="protein sequence ID" value="ALC45075.1"/>
    <property type="molecule type" value="Genomic_DNA"/>
</dbReference>
<dbReference type="InterPro" id="IPR018247">
    <property type="entry name" value="EF_Hand_1_Ca_BS"/>
</dbReference>
<dbReference type="PROSITE" id="PS51909">
    <property type="entry name" value="LYSOZYME_I"/>
    <property type="match status" value="1"/>
</dbReference>
<proteinExistence type="predicted"/>
<evidence type="ECO:0000256" key="2">
    <source>
        <dbReference type="ARBA" id="ARBA00012732"/>
    </source>
</evidence>
<dbReference type="GO" id="GO:0003796">
    <property type="term" value="F:lysozyme activity"/>
    <property type="evidence" value="ECO:0007669"/>
    <property type="project" value="UniProtKB-EC"/>
</dbReference>
<feature type="disulfide bond" evidence="7">
    <location>
        <begin position="97"/>
        <end position="176"/>
    </location>
</feature>
<protein>
    <recommendedName>
        <fullName evidence="2">lysozyme</fullName>
        <ecNumber evidence="2">3.2.1.17</ecNumber>
    </recommendedName>
</protein>
<dbReference type="SMR" id="A0A0M4F199"/>
<feature type="disulfide bond" evidence="7">
    <location>
        <begin position="113"/>
        <end position="118"/>
    </location>
</feature>
<name>A0A0M4F199_DROBS</name>